<keyword evidence="4" id="KW-0456">Lyase</keyword>
<feature type="compositionally biased region" description="Basic and acidic residues" evidence="1">
    <location>
        <begin position="119"/>
        <end position="128"/>
    </location>
</feature>
<dbReference type="PROSITE" id="PS51257">
    <property type="entry name" value="PROKAR_LIPOPROTEIN"/>
    <property type="match status" value="1"/>
</dbReference>
<name>A0ABT4PGX7_9BACT</name>
<comment type="caution">
    <text evidence="4">The sequence shown here is derived from an EMBL/GenBank/DDBJ whole genome shotgun (WGS) entry which is preliminary data.</text>
</comment>
<feature type="region of interest" description="Disordered" evidence="1">
    <location>
        <begin position="115"/>
        <end position="143"/>
    </location>
</feature>
<sequence length="863" mass="93197">MKKKIYGALVLGSLLLSGGMVSCSDYDDDINSLNERVDGIEKTLADLKAKIEAGAVITKVENTANGVKVTLSNGESFELTNGKDGADGADGKPGSTVSVDSEGYWTIDGNRVTVGGKPIKAEGEKGDQGEAGTPGEDGKDGKWYEPNEDGFWYECSYNEEGEVVKTKTDSQWIPATDEGVRVVYNPAEGYMLIYGAEGAEEPIRIDITSDLKSLALIPYVIDSESGLSEIGFYNIIAKDGKVAESTDAKAHYRLNPANADVNAWEWSMIDRTAQVRATGDNVNDLLVISDKNVDAGELTVTLKSRKSLEGLAQDQIAIFALAGNNKTTGEQIVSDYGKVVSEDLKNFAIVNESLGGGAFASEYPTTEPAKTAAADAKLVYNESLDLNTLAWTWVKDLKPNNVTLEGLEIDGLTYTFEKPKTYLGNDGVTNQQDFVVLEGSTVKVNEYGTAAIGRTPIFLAKALVNGKEVASGYIKLEVVESAPAADKEDEILTVDCGIINYQALDALAAGTQIKGLEWTIVNQFYAKYNLTVDKFRAAYNEPTAANVVAEAGVELTNNWWNDQSGTTTDAATIDMDPTQVAVVAKLGQKREATITFESKDKKVYPNVVVKFVYQIEDNVTFPELNPDYKIGENMVQVKGRLVVDKWTMISAIKEHFENYLVGYTTPANHNKDLVASLKPLQTGASITSGVATTQDIQLTAPLTGDYRDYVVYLNMTLANGEIQKLTYTVRFASPYAVSLDELTLKTLPAEASKADLAKAVVVTGPLNEIIYQNGVVTSAGATYKFADSGYSFDYDLTGSTTDSWESFGGNLTLTGSQIVWDNDGTELQKDKFATSKVTLTVPNVVINNAEGVVKILSSAHSME</sequence>
<keyword evidence="5" id="KW-1185">Reference proteome</keyword>
<gene>
    <name evidence="4" type="ORF">O6P32_06025</name>
</gene>
<dbReference type="Pfam" id="PF16378">
    <property type="entry name" value="DUF4988"/>
    <property type="match status" value="1"/>
</dbReference>
<evidence type="ECO:0000256" key="1">
    <source>
        <dbReference type="SAM" id="MobiDB-lite"/>
    </source>
</evidence>
<dbReference type="Proteomes" id="UP001141933">
    <property type="component" value="Unassembled WGS sequence"/>
</dbReference>
<feature type="signal peptide" evidence="2">
    <location>
        <begin position="1"/>
        <end position="23"/>
    </location>
</feature>
<dbReference type="EMBL" id="JAPZVM010000003">
    <property type="protein sequence ID" value="MCZ8372266.1"/>
    <property type="molecule type" value="Genomic_DNA"/>
</dbReference>
<reference evidence="4" key="1">
    <citation type="submission" date="2022-12" db="EMBL/GenBank/DDBJ databases">
        <title>Phocaeicola acetigenes sp. nov., isolated feces from a healthy human.</title>
        <authorList>
            <person name="Do H."/>
            <person name="Ha Y.B."/>
            <person name="Kim J.-S."/>
            <person name="Suh M.K."/>
            <person name="Kim H.S."/>
            <person name="Lee J.-S."/>
        </authorList>
    </citation>
    <scope>NUCLEOTIDE SEQUENCE</scope>
    <source>
        <strain evidence="4">KGMB11183</strain>
    </source>
</reference>
<feature type="region of interest" description="Disordered" evidence="1">
    <location>
        <begin position="76"/>
        <end position="102"/>
    </location>
</feature>
<feature type="chain" id="PRO_5045368124" evidence="2">
    <location>
        <begin position="24"/>
        <end position="863"/>
    </location>
</feature>
<evidence type="ECO:0000256" key="2">
    <source>
        <dbReference type="SAM" id="SignalP"/>
    </source>
</evidence>
<keyword evidence="2" id="KW-0732">Signal</keyword>
<accession>A0ABT4PGX7</accession>
<organism evidence="4 5">
    <name type="scientific">Phocaeicola acetigenes</name>
    <dbReference type="NCBI Taxonomy" id="3016083"/>
    <lineage>
        <taxon>Bacteria</taxon>
        <taxon>Pseudomonadati</taxon>
        <taxon>Bacteroidota</taxon>
        <taxon>Bacteroidia</taxon>
        <taxon>Bacteroidales</taxon>
        <taxon>Bacteroidaceae</taxon>
        <taxon>Phocaeicola</taxon>
    </lineage>
</organism>
<protein>
    <submittedName>
        <fullName evidence="4">PL29 family lyase N-terminal domain-containing protein</fullName>
    </submittedName>
</protein>
<dbReference type="InterPro" id="IPR032149">
    <property type="entry name" value="DUF4988"/>
</dbReference>
<evidence type="ECO:0000313" key="5">
    <source>
        <dbReference type="Proteomes" id="UP001141933"/>
    </source>
</evidence>
<proteinExistence type="predicted"/>
<evidence type="ECO:0000313" key="4">
    <source>
        <dbReference type="EMBL" id="MCZ8372266.1"/>
    </source>
</evidence>
<dbReference type="RefSeq" id="WP_269877434.1">
    <property type="nucleotide sequence ID" value="NZ_JAPZVM010000003.1"/>
</dbReference>
<dbReference type="GO" id="GO:0016829">
    <property type="term" value="F:lyase activity"/>
    <property type="evidence" value="ECO:0007669"/>
    <property type="project" value="UniProtKB-KW"/>
</dbReference>
<feature type="domain" description="DUF4988" evidence="3">
    <location>
        <begin position="27"/>
        <end position="179"/>
    </location>
</feature>
<evidence type="ECO:0000259" key="3">
    <source>
        <dbReference type="Pfam" id="PF16378"/>
    </source>
</evidence>